<organism evidence="9 10">
    <name type="scientific">Streptomyces marincola</name>
    <dbReference type="NCBI Taxonomy" id="2878388"/>
    <lineage>
        <taxon>Bacteria</taxon>
        <taxon>Bacillati</taxon>
        <taxon>Actinomycetota</taxon>
        <taxon>Actinomycetes</taxon>
        <taxon>Kitasatosporales</taxon>
        <taxon>Streptomycetaceae</taxon>
        <taxon>Streptomyces</taxon>
    </lineage>
</organism>
<dbReference type="OrthoDB" id="4687096at2"/>
<dbReference type="EMBL" id="CP021121">
    <property type="protein sequence ID" value="ARQ72321.1"/>
    <property type="molecule type" value="Genomic_DNA"/>
</dbReference>
<dbReference type="KEGG" id="smao:CAG99_12895"/>
<dbReference type="GO" id="GO:0016765">
    <property type="term" value="F:transferase activity, transferring alkyl or aryl (other than methyl) groups"/>
    <property type="evidence" value="ECO:0007669"/>
    <property type="project" value="InterPro"/>
</dbReference>
<dbReference type="PANTHER" id="PTHR11048">
    <property type="entry name" value="PRENYLTRANSFERASES"/>
    <property type="match status" value="1"/>
</dbReference>
<evidence type="ECO:0008006" key="11">
    <source>
        <dbReference type="Google" id="ProtNLM"/>
    </source>
</evidence>
<dbReference type="PANTHER" id="PTHR11048:SF28">
    <property type="entry name" value="4-HYDROXYBENZOATE POLYPRENYLTRANSFERASE, MITOCHONDRIAL"/>
    <property type="match status" value="1"/>
</dbReference>
<dbReference type="InterPro" id="IPR000537">
    <property type="entry name" value="UbiA_prenyltransferase"/>
</dbReference>
<keyword evidence="6 8" id="KW-1133">Transmembrane helix</keyword>
<keyword evidence="10" id="KW-1185">Reference proteome</keyword>
<evidence type="ECO:0000256" key="2">
    <source>
        <dbReference type="ARBA" id="ARBA00004141"/>
    </source>
</evidence>
<feature type="transmembrane region" description="Helical" evidence="8">
    <location>
        <begin position="34"/>
        <end position="54"/>
    </location>
</feature>
<comment type="cofactor">
    <cofactor evidence="1">
        <name>Mg(2+)</name>
        <dbReference type="ChEBI" id="CHEBI:18420"/>
    </cofactor>
</comment>
<feature type="transmembrane region" description="Helical" evidence="8">
    <location>
        <begin position="210"/>
        <end position="232"/>
    </location>
</feature>
<evidence type="ECO:0000256" key="5">
    <source>
        <dbReference type="ARBA" id="ARBA00022692"/>
    </source>
</evidence>
<proteinExistence type="inferred from homology"/>
<feature type="transmembrane region" description="Helical" evidence="8">
    <location>
        <begin position="140"/>
        <end position="158"/>
    </location>
</feature>
<protein>
    <recommendedName>
        <fullName evidence="11">4-hydroxybenzoate polyprenyltransferase</fullName>
    </recommendedName>
</protein>
<evidence type="ECO:0000256" key="4">
    <source>
        <dbReference type="ARBA" id="ARBA00022679"/>
    </source>
</evidence>
<comment type="subcellular location">
    <subcellularLocation>
        <location evidence="2">Membrane</location>
        <topology evidence="2">Multi-pass membrane protein</topology>
    </subcellularLocation>
</comment>
<evidence type="ECO:0000313" key="9">
    <source>
        <dbReference type="EMBL" id="ARQ72321.1"/>
    </source>
</evidence>
<dbReference type="Gene3D" id="1.20.120.1780">
    <property type="entry name" value="UbiA prenyltransferase"/>
    <property type="match status" value="1"/>
</dbReference>
<dbReference type="Pfam" id="PF01040">
    <property type="entry name" value="UbiA"/>
    <property type="match status" value="1"/>
</dbReference>
<name>A0A1W7D5F4_9ACTN</name>
<evidence type="ECO:0000313" key="10">
    <source>
        <dbReference type="Proteomes" id="UP000194218"/>
    </source>
</evidence>
<dbReference type="InterPro" id="IPR044878">
    <property type="entry name" value="UbiA_sf"/>
</dbReference>
<feature type="transmembrane region" description="Helical" evidence="8">
    <location>
        <begin position="88"/>
        <end position="110"/>
    </location>
</feature>
<evidence type="ECO:0000256" key="1">
    <source>
        <dbReference type="ARBA" id="ARBA00001946"/>
    </source>
</evidence>
<dbReference type="AlphaFoldDB" id="A0A1W7D5F4"/>
<feature type="transmembrane region" description="Helical" evidence="8">
    <location>
        <begin position="281"/>
        <end position="300"/>
    </location>
</feature>
<gene>
    <name evidence="9" type="ORF">CAG99_12895</name>
</gene>
<dbReference type="Gene3D" id="1.10.357.140">
    <property type="entry name" value="UbiA prenyltransferase"/>
    <property type="match status" value="1"/>
</dbReference>
<dbReference type="GO" id="GO:0005886">
    <property type="term" value="C:plasma membrane"/>
    <property type="evidence" value="ECO:0007669"/>
    <property type="project" value="TreeGrafter"/>
</dbReference>
<accession>A0A1W7D5F4</accession>
<evidence type="ECO:0000256" key="8">
    <source>
        <dbReference type="SAM" id="Phobius"/>
    </source>
</evidence>
<comment type="similarity">
    <text evidence="3">Belongs to the UbiA prenyltransferase family.</text>
</comment>
<evidence type="ECO:0000256" key="6">
    <source>
        <dbReference type="ARBA" id="ARBA00022989"/>
    </source>
</evidence>
<feature type="transmembrane region" description="Helical" evidence="8">
    <location>
        <begin position="239"/>
        <end position="261"/>
    </location>
</feature>
<keyword evidence="4" id="KW-0808">Transferase</keyword>
<sequence length="302" mass="31745">MYGFSRGTQATLSVAQPLLGALLADPDPPPGRLALCLVACVAGYFAVFAANDLIDARLDRERFACLRAYEGFDIDGAGGRHPLAQGRLSLAAGVAWVALLGSVSLVLWALLHWVCAVLLVVAALLEALYCVLARVTEWKFLLTGVLVACGGCLGWFAMTPAVDRPVLWLFCVWLAAWEIGGRNIVNDWADVEEDVHLGVRTVPLRHGPRVSAALTFGSLVVTAVAGAGMFLGVWPAHGLLGSAATCAMLALGGWALIAPGLRLLRAPGPEHAMALFNRASLYPAAVLGIVVATLLARHALPA</sequence>
<keyword evidence="7 8" id="KW-0472">Membrane</keyword>
<keyword evidence="5 8" id="KW-0812">Transmembrane</keyword>
<reference evidence="9 10" key="1">
    <citation type="submission" date="2017-05" db="EMBL/GenBank/DDBJ databases">
        <title>Complete genome sequence of Streptomyces sp. SCSIO 03032 revealed the diverse biosynthetic pathways for its bioactive secondary metabolites.</title>
        <authorList>
            <person name="Ma L."/>
            <person name="Zhu Y."/>
            <person name="Zhang W."/>
            <person name="Zhang G."/>
            <person name="Tian X."/>
            <person name="Zhang S."/>
            <person name="Zhang C."/>
        </authorList>
    </citation>
    <scope>NUCLEOTIDE SEQUENCE [LARGE SCALE GENOMIC DNA]</scope>
    <source>
        <strain evidence="9 10">SCSIO 03032</strain>
    </source>
</reference>
<dbReference type="Proteomes" id="UP000194218">
    <property type="component" value="Chromosome"/>
</dbReference>
<feature type="transmembrane region" description="Helical" evidence="8">
    <location>
        <begin position="116"/>
        <end position="133"/>
    </location>
</feature>
<dbReference type="InterPro" id="IPR039653">
    <property type="entry name" value="Prenyltransferase"/>
</dbReference>
<evidence type="ECO:0000256" key="3">
    <source>
        <dbReference type="ARBA" id="ARBA00005985"/>
    </source>
</evidence>
<evidence type="ECO:0000256" key="7">
    <source>
        <dbReference type="ARBA" id="ARBA00023136"/>
    </source>
</evidence>